<evidence type="ECO:0000256" key="9">
    <source>
        <dbReference type="RuleBase" id="RU361189"/>
    </source>
</evidence>
<comment type="function">
    <text evidence="9">Essential component of the vacuolar proton pump (V-ATPase), a multimeric enzyme that catalyzes the translocation of protons across the membranes. Required for assembly and activity of the V-ATPase.</text>
</comment>
<evidence type="ECO:0000256" key="7">
    <source>
        <dbReference type="ARBA" id="ARBA00023065"/>
    </source>
</evidence>
<keyword evidence="4 9" id="KW-0812">Transmembrane</keyword>
<evidence type="ECO:0000256" key="1">
    <source>
        <dbReference type="ARBA" id="ARBA00004141"/>
    </source>
</evidence>
<dbReference type="PANTHER" id="PTHR11629">
    <property type="entry name" value="VACUOLAR PROTON ATPASES"/>
    <property type="match status" value="1"/>
</dbReference>
<evidence type="ECO:0000256" key="10">
    <source>
        <dbReference type="SAM" id="Coils"/>
    </source>
</evidence>
<evidence type="ECO:0000256" key="4">
    <source>
        <dbReference type="ARBA" id="ARBA00022692"/>
    </source>
</evidence>
<sequence length="854" mass="98585">MVSLFRSEEMTLAQLFLQSDSAYACVRELGELGKVLFRDLNPDVNAFQRKFVSEVRRCDELERKLRFLKAEMEKESIPIKTVETDYTAPLPREMIDLEARLDHFETDIREINKHQMALKKNLLDLIEFRAILSKASHFFIEAEDAVFHQAQEVVPDEGSKSLLIEDGMPEKSIQSSRPMSFLSGVINRDHLAAFERVIWRTSRGNAFFRHVEIETPLEDPKTGDMISKCAFMIFLQGNHLRSRMMKICEGFSATVYPCSDNAEVRRDAYAQVETRIQDLKSVINETEDHRYRVLNGTSNDLVMWMIQTKKMKAIYHTLNMFNVDITQKCLIAECWCPVQELDNIQCALKRGTDLSGSSVPSILNRMITKLEPPTYYQLNKFTSAFQNIVDAYGVATYREANPDSFILALFTVITFPFLFAVMFGDSGHGLLMFLFGLWLVLNEKKFTRQKNMGEIFNTIFGGRYVVLLMGIFAVYTGLIYNDCFSLSFNIFGTSWTFPNISEGFLHDHPTYQLDPNVSFPGGPYVFGIDPIWQTAINKLTFLNSYKMKLSVIFGVFQMLFGVILSLYNSLYFKKYSNIFCEFIPQVLFLNALFGYLVALIFYKWIVVDVRTEPQPRLLILMINMFIKFAQKLQPSEILYHGQETVNLVLVVVAVLCVPWMLLIKPFYLRWKHKRKLRSYRPKTRKGGNVYVQLSDDDGMNDEYTTYHNDESQLSENSYDEEEEFDFGNIMVLQAIHTIEFCLGCISNTASYLRLWALSLAHAELSEVLWNMVLHIGLSFKGYVGSLLIFATFCGWAGLTIAILLVMEGLSAFLHALRLHWVEFQNKFYSGEGYLFDPFSFEKMLKEDEDLEDIL</sequence>
<keyword evidence="7 9" id="KW-0406">Ion transport</keyword>
<dbReference type="GO" id="GO:0051117">
    <property type="term" value="F:ATPase binding"/>
    <property type="evidence" value="ECO:0000318"/>
    <property type="project" value="GO_Central"/>
</dbReference>
<feature type="transmembrane region" description="Helical" evidence="9">
    <location>
        <begin position="582"/>
        <end position="605"/>
    </location>
</feature>
<reference evidence="11 12" key="1">
    <citation type="journal article" date="2008" name="Nature">
        <title>The Trichoplax genome and the nature of placozoans.</title>
        <authorList>
            <person name="Srivastava M."/>
            <person name="Begovic E."/>
            <person name="Chapman J."/>
            <person name="Putnam N.H."/>
            <person name="Hellsten U."/>
            <person name="Kawashima T."/>
            <person name="Kuo A."/>
            <person name="Mitros T."/>
            <person name="Salamov A."/>
            <person name="Carpenter M.L."/>
            <person name="Signorovitch A.Y."/>
            <person name="Moreno M.A."/>
            <person name="Kamm K."/>
            <person name="Grimwood J."/>
            <person name="Schmutz J."/>
            <person name="Shapiro H."/>
            <person name="Grigoriev I.V."/>
            <person name="Buss L.W."/>
            <person name="Schierwater B."/>
            <person name="Dellaporta S.L."/>
            <person name="Rokhsar D.S."/>
        </authorList>
    </citation>
    <scope>NUCLEOTIDE SEQUENCE [LARGE SCALE GENOMIC DNA]</scope>
    <source>
        <strain evidence="11 12">Grell-BS-1999</strain>
    </source>
</reference>
<dbReference type="GO" id="GO:0005886">
    <property type="term" value="C:plasma membrane"/>
    <property type="evidence" value="ECO:0000318"/>
    <property type="project" value="GO_Central"/>
</dbReference>
<evidence type="ECO:0000256" key="8">
    <source>
        <dbReference type="ARBA" id="ARBA00023136"/>
    </source>
</evidence>
<dbReference type="CTD" id="6751264"/>
<dbReference type="eggNOG" id="KOG2189">
    <property type="taxonomic scope" value="Eukaryota"/>
</dbReference>
<organism evidence="11 12">
    <name type="scientific">Trichoplax adhaerens</name>
    <name type="common">Trichoplax reptans</name>
    <dbReference type="NCBI Taxonomy" id="10228"/>
    <lineage>
        <taxon>Eukaryota</taxon>
        <taxon>Metazoa</taxon>
        <taxon>Placozoa</taxon>
        <taxon>Uniplacotomia</taxon>
        <taxon>Trichoplacea</taxon>
        <taxon>Trichoplacidae</taxon>
        <taxon>Trichoplax</taxon>
    </lineage>
</organism>
<keyword evidence="5 9" id="KW-0375">Hydrogen ion transport</keyword>
<evidence type="ECO:0000313" key="12">
    <source>
        <dbReference type="Proteomes" id="UP000009022"/>
    </source>
</evidence>
<keyword evidence="8 9" id="KW-0472">Membrane</keyword>
<proteinExistence type="inferred from homology"/>
<feature type="transmembrane region" description="Helical" evidence="9">
    <location>
        <begin position="549"/>
        <end position="570"/>
    </location>
</feature>
<dbReference type="OrthoDB" id="10264220at2759"/>
<dbReference type="GO" id="GO:0046961">
    <property type="term" value="F:proton-transporting ATPase activity, rotational mechanism"/>
    <property type="evidence" value="ECO:0007669"/>
    <property type="project" value="InterPro"/>
</dbReference>
<evidence type="ECO:0000256" key="5">
    <source>
        <dbReference type="ARBA" id="ARBA00022781"/>
    </source>
</evidence>
<dbReference type="Proteomes" id="UP000009022">
    <property type="component" value="Unassembled WGS sequence"/>
</dbReference>
<evidence type="ECO:0000256" key="2">
    <source>
        <dbReference type="ARBA" id="ARBA00009904"/>
    </source>
</evidence>
<dbReference type="GO" id="GO:0007035">
    <property type="term" value="P:vacuolar acidification"/>
    <property type="evidence" value="ECO:0000318"/>
    <property type="project" value="GO_Central"/>
</dbReference>
<gene>
    <name evidence="11" type="ORF">TRIADDRAFT_63670</name>
</gene>
<keyword evidence="6 9" id="KW-1133">Transmembrane helix</keyword>
<feature type="transmembrane region" description="Helical" evidence="9">
    <location>
        <begin position="461"/>
        <end position="480"/>
    </location>
</feature>
<dbReference type="InterPro" id="IPR002490">
    <property type="entry name" value="V-ATPase_116kDa_su"/>
</dbReference>
<dbReference type="PIRSF" id="PIRSF001293">
    <property type="entry name" value="ATP6V0A1"/>
    <property type="match status" value="1"/>
</dbReference>
<dbReference type="STRING" id="10228.B3RPM2"/>
<comment type="similarity">
    <text evidence="2 9">Belongs to the V-ATPase 116 kDa subunit family.</text>
</comment>
<dbReference type="Pfam" id="PF01496">
    <property type="entry name" value="V_ATPase_I"/>
    <property type="match status" value="1"/>
</dbReference>
<comment type="subcellular location">
    <subcellularLocation>
        <location evidence="1">Membrane</location>
        <topology evidence="1">Multi-pass membrane protein</topology>
    </subcellularLocation>
</comment>
<evidence type="ECO:0000256" key="3">
    <source>
        <dbReference type="ARBA" id="ARBA00022448"/>
    </source>
</evidence>
<dbReference type="HOGENOM" id="CLU_005230_0_2_1"/>
<dbReference type="KEGG" id="tad:TRIADDRAFT_63670"/>
<dbReference type="InParanoid" id="B3RPM2"/>
<accession>B3RPM2</accession>
<evidence type="ECO:0000256" key="6">
    <source>
        <dbReference type="ARBA" id="ARBA00022989"/>
    </source>
</evidence>
<dbReference type="GO" id="GO:0016471">
    <property type="term" value="C:vacuolar proton-transporting V-type ATPase complex"/>
    <property type="evidence" value="ECO:0000318"/>
    <property type="project" value="GO_Central"/>
</dbReference>
<dbReference type="PANTHER" id="PTHR11629:SF63">
    <property type="entry name" value="V-TYPE PROTON ATPASE SUBUNIT A"/>
    <property type="match status" value="1"/>
</dbReference>
<dbReference type="EMBL" id="DS985242">
    <property type="protein sequence ID" value="EDV27659.1"/>
    <property type="molecule type" value="Genomic_DNA"/>
</dbReference>
<feature type="transmembrane region" description="Helical" evidence="9">
    <location>
        <begin position="407"/>
        <end position="440"/>
    </location>
</feature>
<dbReference type="OMA" id="QFRDLNC"/>
<name>B3RPM2_TRIAD</name>
<keyword evidence="3 9" id="KW-0813">Transport</keyword>
<dbReference type="PhylomeDB" id="B3RPM2"/>
<keyword evidence="12" id="KW-1185">Reference proteome</keyword>
<feature type="transmembrane region" description="Helical" evidence="9">
    <location>
        <begin position="647"/>
        <end position="667"/>
    </location>
</feature>
<dbReference type="GeneID" id="6751264"/>
<dbReference type="AlphaFoldDB" id="B3RPM2"/>
<dbReference type="InterPro" id="IPR026028">
    <property type="entry name" value="V-type_ATPase_116kDa_su_euka"/>
</dbReference>
<dbReference type="RefSeq" id="XP_002109493.1">
    <property type="nucleotide sequence ID" value="XM_002109457.1"/>
</dbReference>
<evidence type="ECO:0000313" key="11">
    <source>
        <dbReference type="EMBL" id="EDV27659.1"/>
    </source>
</evidence>
<keyword evidence="10" id="KW-0175">Coiled coil</keyword>
<dbReference type="GO" id="GO:0000220">
    <property type="term" value="C:vacuolar proton-transporting V-type ATPase, V0 domain"/>
    <property type="evidence" value="ECO:0007669"/>
    <property type="project" value="InterPro"/>
</dbReference>
<protein>
    <recommendedName>
        <fullName evidence="9">V-type proton ATPase subunit a</fullName>
    </recommendedName>
</protein>
<feature type="coiled-coil region" evidence="10">
    <location>
        <begin position="51"/>
        <end position="114"/>
    </location>
</feature>